<dbReference type="Proteomes" id="UP000489600">
    <property type="component" value="Unassembled WGS sequence"/>
</dbReference>
<name>A0A565C6S9_9BRAS</name>
<dbReference type="AlphaFoldDB" id="A0A565C6S9"/>
<dbReference type="EMBL" id="CABITT030000006">
    <property type="protein sequence ID" value="VVB09288.1"/>
    <property type="molecule type" value="Genomic_DNA"/>
</dbReference>
<evidence type="ECO:0000256" key="1">
    <source>
        <dbReference type="SAM" id="MobiDB-lite"/>
    </source>
</evidence>
<feature type="compositionally biased region" description="Basic and acidic residues" evidence="1">
    <location>
        <begin position="67"/>
        <end position="87"/>
    </location>
</feature>
<protein>
    <submittedName>
        <fullName evidence="2">Uncharacterized protein</fullName>
    </submittedName>
</protein>
<evidence type="ECO:0000313" key="3">
    <source>
        <dbReference type="Proteomes" id="UP000489600"/>
    </source>
</evidence>
<comment type="caution">
    <text evidence="2">The sequence shown here is derived from an EMBL/GenBank/DDBJ whole genome shotgun (WGS) entry which is preliminary data.</text>
</comment>
<gene>
    <name evidence="2" type="ORF">ANE_LOCUS19732</name>
</gene>
<evidence type="ECO:0000313" key="2">
    <source>
        <dbReference type="EMBL" id="VVB09288.1"/>
    </source>
</evidence>
<sequence>MKPVGIRVTLYGHFSGIRAIMNALEEEERAAIRNSSIGKFVHALQLVLVEAALLDVVQVNSTSSFESQREGEKDESPEKKIRLNPAHARELHEEEKTVVDYIITDDGESKFDKKELVWSNKEEDVKLCNFNAFERSYDH</sequence>
<reference evidence="2" key="1">
    <citation type="submission" date="2019-07" db="EMBL/GenBank/DDBJ databases">
        <authorList>
            <person name="Dittberner H."/>
        </authorList>
    </citation>
    <scope>NUCLEOTIDE SEQUENCE [LARGE SCALE GENOMIC DNA]</scope>
</reference>
<organism evidence="2 3">
    <name type="scientific">Arabis nemorensis</name>
    <dbReference type="NCBI Taxonomy" id="586526"/>
    <lineage>
        <taxon>Eukaryota</taxon>
        <taxon>Viridiplantae</taxon>
        <taxon>Streptophyta</taxon>
        <taxon>Embryophyta</taxon>
        <taxon>Tracheophyta</taxon>
        <taxon>Spermatophyta</taxon>
        <taxon>Magnoliopsida</taxon>
        <taxon>eudicotyledons</taxon>
        <taxon>Gunneridae</taxon>
        <taxon>Pentapetalae</taxon>
        <taxon>rosids</taxon>
        <taxon>malvids</taxon>
        <taxon>Brassicales</taxon>
        <taxon>Brassicaceae</taxon>
        <taxon>Arabideae</taxon>
        <taxon>Arabis</taxon>
    </lineage>
</organism>
<keyword evidence="3" id="KW-1185">Reference proteome</keyword>
<proteinExistence type="predicted"/>
<accession>A0A565C6S9</accession>
<feature type="region of interest" description="Disordered" evidence="1">
    <location>
        <begin position="62"/>
        <end position="87"/>
    </location>
</feature>